<evidence type="ECO:0000256" key="4">
    <source>
        <dbReference type="ARBA" id="ARBA00023098"/>
    </source>
</evidence>
<evidence type="ECO:0000256" key="1">
    <source>
        <dbReference type="ARBA" id="ARBA00022516"/>
    </source>
</evidence>
<dbReference type="Gene3D" id="3.90.226.10">
    <property type="entry name" value="2-enoyl-CoA Hydratase, Chain A, domain 1"/>
    <property type="match status" value="1"/>
</dbReference>
<keyword evidence="4 5" id="KW-0443">Lipid metabolism</keyword>
<comment type="function">
    <text evidence="5">Component of the acetyl coenzyme A carboxylase (ACC) complex. Biotin carboxylase (BC) catalyzes the carboxylation of biotin on its carrier protein (BCCP) and then the CO(2) group is transferred by the transcarboxylase to acetyl-CoA to form malonyl-CoA.</text>
</comment>
<comment type="similarity">
    <text evidence="5">Belongs to the AccD/PCCB family.</text>
</comment>
<sequence length="269" mass="30319">MQKTETEVEKRMATRIPDHIFIKCPICGHVFYRRELGKYDVCPHCQFGFRIGSQKRINLTCDSFKPMFHNLQAPKRFASDKKYLAKLHQVRKRTGLKEGVATGVATIKDEKFALAVMDWRFVMGSLGVAMGEKITHLIEFATKNNLPVILFTVSGGARMQEGIDSLMQMAKVSQAVYEHSQKGLLLIDVLTGPTTGGVTASFASEGDILVSEPHALIGFAGRRVIEKTIQQVPPKNFQRSETLLKNGFLDKVVPRPQMKTFLYKMLKWN</sequence>
<dbReference type="AlphaFoldDB" id="A0A4P6ZKD4"/>
<keyword evidence="5" id="KW-0276">Fatty acid metabolism</keyword>
<dbReference type="GO" id="GO:0016743">
    <property type="term" value="F:carboxyl- or carbamoyltransferase activity"/>
    <property type="evidence" value="ECO:0007669"/>
    <property type="project" value="UniProtKB-UniRule"/>
</dbReference>
<dbReference type="GO" id="GO:0009317">
    <property type="term" value="C:acetyl-CoA carboxylase complex"/>
    <property type="evidence" value="ECO:0007669"/>
    <property type="project" value="InterPro"/>
</dbReference>
<dbReference type="InterPro" id="IPR034733">
    <property type="entry name" value="AcCoA_carboxyl_beta"/>
</dbReference>
<feature type="binding site" evidence="5">
    <location>
        <position position="45"/>
    </location>
    <ligand>
        <name>Zn(2+)</name>
        <dbReference type="ChEBI" id="CHEBI:29105"/>
    </ligand>
</feature>
<accession>A0A4P6ZKD4</accession>
<dbReference type="InterPro" id="IPR029045">
    <property type="entry name" value="ClpP/crotonase-like_dom_sf"/>
</dbReference>
<dbReference type="PRINTS" id="PR01070">
    <property type="entry name" value="ACCCTRFRASEB"/>
</dbReference>
<dbReference type="GO" id="GO:2001295">
    <property type="term" value="P:malonyl-CoA biosynthetic process"/>
    <property type="evidence" value="ECO:0007669"/>
    <property type="project" value="UniProtKB-UniRule"/>
</dbReference>
<dbReference type="SUPFAM" id="SSF52096">
    <property type="entry name" value="ClpP/crotonase"/>
    <property type="match status" value="1"/>
</dbReference>
<proteinExistence type="inferred from homology"/>
<feature type="binding site" evidence="5">
    <location>
        <position position="24"/>
    </location>
    <ligand>
        <name>Zn(2+)</name>
        <dbReference type="ChEBI" id="CHEBI:29105"/>
    </ligand>
</feature>
<dbReference type="PROSITE" id="PS50980">
    <property type="entry name" value="COA_CT_NTER"/>
    <property type="match status" value="1"/>
</dbReference>
<dbReference type="GO" id="GO:0008270">
    <property type="term" value="F:zinc ion binding"/>
    <property type="evidence" value="ECO:0007669"/>
    <property type="project" value="UniProtKB-UniRule"/>
</dbReference>
<keyword evidence="5" id="KW-0067">ATP-binding</keyword>
<keyword evidence="5" id="KW-0547">Nucleotide-binding</keyword>
<keyword evidence="5" id="KW-0862">Zinc</keyword>
<keyword evidence="3 5" id="KW-0863">Zinc-finger</keyword>
<keyword evidence="5" id="KW-0275">Fatty acid biosynthesis</keyword>
<dbReference type="EMBL" id="CP034726">
    <property type="protein sequence ID" value="QBP17700.1"/>
    <property type="molecule type" value="Genomic_DNA"/>
</dbReference>
<dbReference type="Pfam" id="PF01039">
    <property type="entry name" value="Carboxyl_trans"/>
    <property type="match status" value="1"/>
</dbReference>
<name>A0A4P6ZKD4_9LACO</name>
<evidence type="ECO:0000256" key="2">
    <source>
        <dbReference type="ARBA" id="ARBA00022679"/>
    </source>
</evidence>
<feature type="domain" description="CoA carboxyltransferase N-terminal" evidence="6">
    <location>
        <begin position="20"/>
        <end position="269"/>
    </location>
</feature>
<dbReference type="InterPro" id="IPR000438">
    <property type="entry name" value="Acetyl_CoA_COase_Trfase_b_su"/>
</dbReference>
<dbReference type="InterPro" id="IPR011762">
    <property type="entry name" value="COA_CT_N"/>
</dbReference>
<dbReference type="PANTHER" id="PTHR42995">
    <property type="entry name" value="ACETYL-COENZYME A CARBOXYLASE CARBOXYL TRANSFERASE SUBUNIT BETA, CHLOROPLASTIC"/>
    <property type="match status" value="1"/>
</dbReference>
<dbReference type="RefSeq" id="WP_133441245.1">
    <property type="nucleotide sequence ID" value="NZ_CP034726.1"/>
</dbReference>
<dbReference type="KEGG" id="lji:ELX58_00540"/>
<comment type="subcellular location">
    <subcellularLocation>
        <location evidence="5">Cytoplasm</location>
    </subcellularLocation>
</comment>
<keyword evidence="1 5" id="KW-0444">Lipid biosynthesis</keyword>
<comment type="caution">
    <text evidence="5">Lacks conserved residue(s) required for the propagation of feature annotation.</text>
</comment>
<evidence type="ECO:0000313" key="7">
    <source>
        <dbReference type="EMBL" id="QBP17700.1"/>
    </source>
</evidence>
<evidence type="ECO:0000259" key="6">
    <source>
        <dbReference type="PROSITE" id="PS50980"/>
    </source>
</evidence>
<evidence type="ECO:0000256" key="5">
    <source>
        <dbReference type="HAMAP-Rule" id="MF_01395"/>
    </source>
</evidence>
<dbReference type="PANTHER" id="PTHR42995:SF5">
    <property type="entry name" value="ACETYL-COENZYME A CARBOXYLASE CARBOXYL TRANSFERASE SUBUNIT BETA, CHLOROPLASTIC"/>
    <property type="match status" value="1"/>
</dbReference>
<comment type="cofactor">
    <cofactor evidence="5">
        <name>Zn(2+)</name>
        <dbReference type="ChEBI" id="CHEBI:29105"/>
    </cofactor>
    <text evidence="5">Binds 1 zinc ion per subunit.</text>
</comment>
<comment type="pathway">
    <text evidence="5">Lipid metabolism; malonyl-CoA biosynthesis; malonyl-CoA from acetyl-CoA: step 1/1.</text>
</comment>
<dbReference type="GO" id="GO:0005524">
    <property type="term" value="F:ATP binding"/>
    <property type="evidence" value="ECO:0007669"/>
    <property type="project" value="UniProtKB-KW"/>
</dbReference>
<feature type="binding site" evidence="5">
    <location>
        <position position="27"/>
    </location>
    <ligand>
        <name>Zn(2+)</name>
        <dbReference type="ChEBI" id="CHEBI:29105"/>
    </ligand>
</feature>
<keyword evidence="5" id="KW-0479">Metal-binding</keyword>
<protein>
    <recommendedName>
        <fullName evidence="5">Acetyl-coenzyme A carboxylase carboxyl transferase subunit beta</fullName>
        <shortName evidence="5">ACCase subunit beta</shortName>
        <shortName evidence="5">Acetyl-CoA carboxylase carboxyltransferase subunit beta</shortName>
        <ecNumber evidence="5">2.1.3.15</ecNumber>
    </recommendedName>
</protein>
<evidence type="ECO:0000313" key="8">
    <source>
        <dbReference type="Proteomes" id="UP000294321"/>
    </source>
</evidence>
<keyword evidence="5" id="KW-0963">Cytoplasm</keyword>
<dbReference type="GO" id="GO:0006633">
    <property type="term" value="P:fatty acid biosynthetic process"/>
    <property type="evidence" value="ECO:0007669"/>
    <property type="project" value="UniProtKB-KW"/>
</dbReference>
<dbReference type="GO" id="GO:0003989">
    <property type="term" value="F:acetyl-CoA carboxylase activity"/>
    <property type="evidence" value="ECO:0007669"/>
    <property type="project" value="InterPro"/>
</dbReference>
<organism evidence="7 8">
    <name type="scientific">Acetilactobacillus jinshanensis</name>
    <dbReference type="NCBI Taxonomy" id="1720083"/>
    <lineage>
        <taxon>Bacteria</taxon>
        <taxon>Bacillati</taxon>
        <taxon>Bacillota</taxon>
        <taxon>Bacilli</taxon>
        <taxon>Lactobacillales</taxon>
        <taxon>Lactobacillaceae</taxon>
        <taxon>Acetilactobacillus</taxon>
    </lineage>
</organism>
<dbReference type="HAMAP" id="MF_01395">
    <property type="entry name" value="AcetylCoA_CT_beta"/>
    <property type="match status" value="1"/>
</dbReference>
<gene>
    <name evidence="5" type="primary">accD</name>
    <name evidence="7" type="ORF">ELX58_00540</name>
</gene>
<reference evidence="8" key="1">
    <citation type="submission" date="2018-12" db="EMBL/GenBank/DDBJ databases">
        <title>A new species of lactobacillus.</title>
        <authorList>
            <person name="Jian Y."/>
            <person name="Xin L."/>
            <person name="Hong Z.J."/>
            <person name="Ming L.Z."/>
            <person name="Hong X.Z."/>
        </authorList>
    </citation>
    <scope>NUCLEOTIDE SEQUENCE [LARGE SCALE GENOMIC DNA]</scope>
    <source>
        <strain evidence="8">HSLZ-75</strain>
    </source>
</reference>
<dbReference type="Proteomes" id="UP000294321">
    <property type="component" value="Chromosome"/>
</dbReference>
<evidence type="ECO:0000256" key="3">
    <source>
        <dbReference type="ARBA" id="ARBA00022771"/>
    </source>
</evidence>
<keyword evidence="8" id="KW-1185">Reference proteome</keyword>
<keyword evidence="2 5" id="KW-0808">Transferase</keyword>
<comment type="subunit">
    <text evidence="5">Acetyl-CoA carboxylase is a heterohexamer composed of biotin carboxyl carrier protein (AccB), biotin carboxylase (AccC) and two subunits each of ACCase subunit alpha (AccA) and ACCase subunit beta (AccD).</text>
</comment>
<dbReference type="EC" id="2.1.3.15" evidence="5"/>
<comment type="catalytic activity">
    <reaction evidence="5">
        <text>N(6)-carboxybiotinyl-L-lysyl-[protein] + acetyl-CoA = N(6)-biotinyl-L-lysyl-[protein] + malonyl-CoA</text>
        <dbReference type="Rhea" id="RHEA:54728"/>
        <dbReference type="Rhea" id="RHEA-COMP:10505"/>
        <dbReference type="Rhea" id="RHEA-COMP:10506"/>
        <dbReference type="ChEBI" id="CHEBI:57288"/>
        <dbReference type="ChEBI" id="CHEBI:57384"/>
        <dbReference type="ChEBI" id="CHEBI:83144"/>
        <dbReference type="ChEBI" id="CHEBI:83145"/>
        <dbReference type="EC" id="2.1.3.15"/>
    </reaction>
</comment>
<dbReference type="UniPathway" id="UPA00655">
    <property type="reaction ID" value="UER00711"/>
</dbReference>
<dbReference type="OrthoDB" id="9772975at2"/>
<feature type="binding site" evidence="5">
    <location>
        <position position="42"/>
    </location>
    <ligand>
        <name>Zn(2+)</name>
        <dbReference type="ChEBI" id="CHEBI:29105"/>
    </ligand>
</feature>